<gene>
    <name evidence="2" type="ORF">skT53_14640</name>
</gene>
<dbReference type="KEGG" id="eff:skT53_14640"/>
<dbReference type="EMBL" id="AP023366">
    <property type="protein sequence ID" value="BCJ86479.1"/>
    <property type="molecule type" value="Genomic_DNA"/>
</dbReference>
<reference evidence="2 3" key="1">
    <citation type="submission" date="2020-08" db="EMBL/GenBank/DDBJ databases">
        <title>Complete Genome Sequence of Effusibacillus dendaii Strain skT53, Isolated from Farmland soil.</title>
        <authorList>
            <person name="Konishi T."/>
            <person name="Kawasaki H."/>
        </authorList>
    </citation>
    <scope>NUCLEOTIDE SEQUENCE [LARGE SCALE GENOMIC DNA]</scope>
    <source>
        <strain evidence="3">skT53</strain>
    </source>
</reference>
<dbReference type="Pfam" id="PF14297">
    <property type="entry name" value="Lin1244_N"/>
    <property type="match status" value="1"/>
</dbReference>
<evidence type="ECO:0000313" key="3">
    <source>
        <dbReference type="Proteomes" id="UP000593802"/>
    </source>
</evidence>
<keyword evidence="3" id="KW-1185">Reference proteome</keyword>
<protein>
    <recommendedName>
        <fullName evidence="1">Lin1244/Lin1753-like N-terminal domain-containing protein</fullName>
    </recommendedName>
</protein>
<evidence type="ECO:0000259" key="1">
    <source>
        <dbReference type="Pfam" id="PF14297"/>
    </source>
</evidence>
<organism evidence="2 3">
    <name type="scientific">Effusibacillus dendaii</name>
    <dbReference type="NCBI Taxonomy" id="2743772"/>
    <lineage>
        <taxon>Bacteria</taxon>
        <taxon>Bacillati</taxon>
        <taxon>Bacillota</taxon>
        <taxon>Bacilli</taxon>
        <taxon>Bacillales</taxon>
        <taxon>Alicyclobacillaceae</taxon>
        <taxon>Effusibacillus</taxon>
    </lineage>
</organism>
<dbReference type="Proteomes" id="UP000593802">
    <property type="component" value="Chromosome"/>
</dbReference>
<dbReference type="AlphaFoldDB" id="A0A7I8DBX7"/>
<dbReference type="PANTHER" id="PTHR39196:SF1">
    <property type="entry name" value="PRIMOSOME, DNAD SUBUNIT"/>
    <property type="match status" value="1"/>
</dbReference>
<dbReference type="InterPro" id="IPR025400">
    <property type="entry name" value="Lin1244/Lin1753-like_N"/>
</dbReference>
<sequence length="276" mass="32186">MARPVKEGMDYFSHDTDAVNDEKIEALRMLYGNDGYAFYFILLERIYRTNDFELDISDAETIQILAKKVGVTEEKFHQILQSALKWNCFDREAYEKRRVLTSSGIKKRAATIIEKRAAMREKYRKSKLVVSESETTQETIPEIPQVKKSKVKKSKVNKNIYSSDYTPEFEQFWIHYPKKVEKQAAFKKWCARLNEKDSPTAESLIEAAKNYAIFCANEKTEFRFIKHPKTFLGPSKPYEDYLQAIPIKQASETKSGTKIHDFRSEYVDKLKKAGLK</sequence>
<dbReference type="RefSeq" id="WP_200760479.1">
    <property type="nucleotide sequence ID" value="NZ_AP023366.1"/>
</dbReference>
<proteinExistence type="predicted"/>
<feature type="domain" description="Lin1244/Lin1753-like N-terminal" evidence="1">
    <location>
        <begin position="11"/>
        <end position="105"/>
    </location>
</feature>
<dbReference type="PANTHER" id="PTHR39196">
    <property type="entry name" value="PRIMOSOME, DNAD SUBUNIT"/>
    <property type="match status" value="1"/>
</dbReference>
<evidence type="ECO:0000313" key="2">
    <source>
        <dbReference type="EMBL" id="BCJ86479.1"/>
    </source>
</evidence>
<accession>A0A7I8DBX7</accession>
<name>A0A7I8DBX7_9BACL</name>